<organism evidence="1 2">
    <name type="scientific">Candidatus Curtissbacteria bacterium GW2011_GWA2_41_24</name>
    <dbReference type="NCBI Taxonomy" id="1618411"/>
    <lineage>
        <taxon>Bacteria</taxon>
        <taxon>Candidatus Curtissiibacteriota</taxon>
    </lineage>
</organism>
<comment type="caution">
    <text evidence="1">The sequence shown here is derived from an EMBL/GenBank/DDBJ whole genome shotgun (WGS) entry which is preliminary data.</text>
</comment>
<evidence type="ECO:0000313" key="2">
    <source>
        <dbReference type="Proteomes" id="UP000034493"/>
    </source>
</evidence>
<sequence length="35" mass="4039">MNKKDTLLVLPTYTAMLEVQKSLNKMGGKTQWQNQ</sequence>
<gene>
    <name evidence="1" type="ORF">UU56_C0021G0014</name>
</gene>
<dbReference type="EMBL" id="LCBC01000021">
    <property type="protein sequence ID" value="KKS03266.1"/>
    <property type="molecule type" value="Genomic_DNA"/>
</dbReference>
<proteinExistence type="predicted"/>
<evidence type="ECO:0000313" key="1">
    <source>
        <dbReference type="EMBL" id="KKS03266.1"/>
    </source>
</evidence>
<dbReference type="Proteomes" id="UP000034493">
    <property type="component" value="Unassembled WGS sequence"/>
</dbReference>
<accession>A0A0G0Y1H1</accession>
<name>A0A0G0Y1H1_9BACT</name>
<protein>
    <submittedName>
        <fullName evidence="1">Uncharacterized protein</fullName>
    </submittedName>
</protein>
<dbReference type="AlphaFoldDB" id="A0A0G0Y1H1"/>
<reference evidence="1 2" key="1">
    <citation type="journal article" date="2015" name="Nature">
        <title>rRNA introns, odd ribosomes, and small enigmatic genomes across a large radiation of phyla.</title>
        <authorList>
            <person name="Brown C.T."/>
            <person name="Hug L.A."/>
            <person name="Thomas B.C."/>
            <person name="Sharon I."/>
            <person name="Castelle C.J."/>
            <person name="Singh A."/>
            <person name="Wilkins M.J."/>
            <person name="Williams K.H."/>
            <person name="Banfield J.F."/>
        </authorList>
    </citation>
    <scope>NUCLEOTIDE SEQUENCE [LARGE SCALE GENOMIC DNA]</scope>
</reference>